<accession>A0A5A7SHQ1</accession>
<dbReference type="SUPFAM" id="SSF51182">
    <property type="entry name" value="RmlC-like cupins"/>
    <property type="match status" value="1"/>
</dbReference>
<dbReference type="AlphaFoldDB" id="A0A5A7SHQ1"/>
<dbReference type="InterPro" id="IPR011051">
    <property type="entry name" value="RmlC_Cupin_sf"/>
</dbReference>
<protein>
    <submittedName>
        <fullName evidence="2">Cupin</fullName>
    </submittedName>
</protein>
<dbReference type="Proteomes" id="UP000322244">
    <property type="component" value="Unassembled WGS sequence"/>
</dbReference>
<proteinExistence type="predicted"/>
<keyword evidence="1" id="KW-0732">Signal</keyword>
<reference evidence="2 3" key="1">
    <citation type="submission" date="2019-07" db="EMBL/GenBank/DDBJ databases">
        <title>Rhodococcus cavernicolus sp. nov., isolated from a cave.</title>
        <authorList>
            <person name="Lee S.D."/>
        </authorList>
    </citation>
    <scope>NUCLEOTIDE SEQUENCE [LARGE SCALE GENOMIC DNA]</scope>
    <source>
        <strain evidence="2 3">C1-24</strain>
    </source>
</reference>
<feature type="chain" id="PRO_5022929536" evidence="1">
    <location>
        <begin position="27"/>
        <end position="155"/>
    </location>
</feature>
<keyword evidence="3" id="KW-1185">Reference proteome</keyword>
<dbReference type="OrthoDB" id="129561at2"/>
<evidence type="ECO:0000256" key="1">
    <source>
        <dbReference type="SAM" id="SignalP"/>
    </source>
</evidence>
<feature type="signal peptide" evidence="1">
    <location>
        <begin position="1"/>
        <end position="26"/>
    </location>
</feature>
<sequence>MRSLPKVAVVLSALAVSIAVPGIAQATPSSGVTAVTFAQGTVPAGLIPFVAGATDVTIREITIAPGGTTGWHFHDGPVVGIVRAGTLTHPGPDCKPVVFDTGAIIDEPSGDGYVHIGRNLGTTPVILDVAYLQPTGKPLFEDAPAPACVGTGVDG</sequence>
<comment type="caution">
    <text evidence="2">The sequence shown here is derived from an EMBL/GenBank/DDBJ whole genome shotgun (WGS) entry which is preliminary data.</text>
</comment>
<gene>
    <name evidence="2" type="ORF">FOY51_05485</name>
</gene>
<evidence type="ECO:0000313" key="2">
    <source>
        <dbReference type="EMBL" id="KAA0024025.1"/>
    </source>
</evidence>
<dbReference type="InterPro" id="IPR014710">
    <property type="entry name" value="RmlC-like_jellyroll"/>
</dbReference>
<name>A0A5A7SHQ1_9NOCA</name>
<dbReference type="EMBL" id="VLNY01000002">
    <property type="protein sequence ID" value="KAA0024025.1"/>
    <property type="molecule type" value="Genomic_DNA"/>
</dbReference>
<evidence type="ECO:0000313" key="3">
    <source>
        <dbReference type="Proteomes" id="UP000322244"/>
    </source>
</evidence>
<dbReference type="Gene3D" id="2.60.120.10">
    <property type="entry name" value="Jelly Rolls"/>
    <property type="match status" value="1"/>
</dbReference>
<organism evidence="2 3">
    <name type="scientific">Antrihabitans cavernicola</name>
    <dbReference type="NCBI Taxonomy" id="2495913"/>
    <lineage>
        <taxon>Bacteria</taxon>
        <taxon>Bacillati</taxon>
        <taxon>Actinomycetota</taxon>
        <taxon>Actinomycetes</taxon>
        <taxon>Mycobacteriales</taxon>
        <taxon>Nocardiaceae</taxon>
        <taxon>Antrihabitans</taxon>
    </lineage>
</organism>
<dbReference type="RefSeq" id="WP_149429185.1">
    <property type="nucleotide sequence ID" value="NZ_VLNY01000002.1"/>
</dbReference>